<organism evidence="2 3">
    <name type="scientific">Pedobacter changchengzhani</name>
    <dbReference type="NCBI Taxonomy" id="2529274"/>
    <lineage>
        <taxon>Bacteria</taxon>
        <taxon>Pseudomonadati</taxon>
        <taxon>Bacteroidota</taxon>
        <taxon>Sphingobacteriia</taxon>
        <taxon>Sphingobacteriales</taxon>
        <taxon>Sphingobacteriaceae</taxon>
        <taxon>Pedobacter</taxon>
    </lineage>
</organism>
<keyword evidence="1" id="KW-0732">Signal</keyword>
<evidence type="ECO:0000313" key="2">
    <source>
        <dbReference type="EMBL" id="TDG36462.1"/>
    </source>
</evidence>
<sequence length="259" mass="29169">MRIFFASLFILPISFCSAENSFSAGKETENFIGKLNNNIDVVFSLINNGGKLTGFYYYDKIGIEIKLIGETVNGKTVLYELNNQNKKQAKITGTLTKNGFDGKWESLSTKKALILTLKPTNKPIPALPKNFVGAYSFYEKPCKLDIVITKNDNGYFYNFDSTTRTLKGKVTFSRSLLENLVYINFNGIEWAEDDGDISNEPDKDEPNADLPTVIQGLLGENEIIIQNYGNAMNHYLKVGECDVKYIHLKKTGKKERIIN</sequence>
<keyword evidence="3" id="KW-1185">Reference proteome</keyword>
<dbReference type="AlphaFoldDB" id="A0A4R5MLH2"/>
<accession>A0A4R5MLH2</accession>
<name>A0A4R5MLH2_9SPHI</name>
<reference evidence="2 3" key="1">
    <citation type="submission" date="2019-02" db="EMBL/GenBank/DDBJ databases">
        <title>Pedobacter sp. nov., a novel speices isolated from soil of pinguins habitat in Antarcitica.</title>
        <authorList>
            <person name="He R.-H."/>
        </authorList>
    </citation>
    <scope>NUCLEOTIDE SEQUENCE [LARGE SCALE GENOMIC DNA]</scope>
    <source>
        <strain evidence="2 3">E01020</strain>
    </source>
</reference>
<protein>
    <submittedName>
        <fullName evidence="2">Uncharacterized protein</fullName>
    </submittedName>
</protein>
<dbReference type="RefSeq" id="WP_133262191.1">
    <property type="nucleotide sequence ID" value="NZ_SJCY01000004.1"/>
</dbReference>
<dbReference type="EMBL" id="SJCY01000004">
    <property type="protein sequence ID" value="TDG36462.1"/>
    <property type="molecule type" value="Genomic_DNA"/>
</dbReference>
<gene>
    <name evidence="2" type="ORF">EZJ43_08055</name>
</gene>
<feature type="chain" id="PRO_5020745643" evidence="1">
    <location>
        <begin position="19"/>
        <end position="259"/>
    </location>
</feature>
<feature type="signal peptide" evidence="1">
    <location>
        <begin position="1"/>
        <end position="18"/>
    </location>
</feature>
<proteinExistence type="predicted"/>
<dbReference type="Proteomes" id="UP000295668">
    <property type="component" value="Unassembled WGS sequence"/>
</dbReference>
<evidence type="ECO:0000256" key="1">
    <source>
        <dbReference type="SAM" id="SignalP"/>
    </source>
</evidence>
<comment type="caution">
    <text evidence="2">The sequence shown here is derived from an EMBL/GenBank/DDBJ whole genome shotgun (WGS) entry which is preliminary data.</text>
</comment>
<dbReference type="OrthoDB" id="2677145at2"/>
<evidence type="ECO:0000313" key="3">
    <source>
        <dbReference type="Proteomes" id="UP000295668"/>
    </source>
</evidence>